<dbReference type="OMA" id="KDNYANP"/>
<proteinExistence type="inferred from homology"/>
<dbReference type="EMBL" id="NKQK01000012">
    <property type="protein sequence ID" value="PSS16206.1"/>
    <property type="molecule type" value="Genomic_DNA"/>
</dbReference>
<dbReference type="Gramene" id="PSS16206">
    <property type="protein sequence ID" value="PSS16206"/>
    <property type="gene ID" value="CEY00_Acc13703"/>
</dbReference>
<evidence type="ECO:0000256" key="2">
    <source>
        <dbReference type="RuleBase" id="RU003690"/>
    </source>
</evidence>
<dbReference type="Gene3D" id="3.20.20.80">
    <property type="entry name" value="Glycosidases"/>
    <property type="match status" value="1"/>
</dbReference>
<dbReference type="InParanoid" id="A0A2R6QWS8"/>
<reference evidence="4" key="2">
    <citation type="journal article" date="2018" name="BMC Genomics">
        <title>A manually annotated Actinidia chinensis var. chinensis (kiwifruit) genome highlights the challenges associated with draft genomes and gene prediction in plants.</title>
        <authorList>
            <person name="Pilkington S.M."/>
            <person name="Crowhurst R."/>
            <person name="Hilario E."/>
            <person name="Nardozza S."/>
            <person name="Fraser L."/>
            <person name="Peng Y."/>
            <person name="Gunaseelan K."/>
            <person name="Simpson R."/>
            <person name="Tahir J."/>
            <person name="Deroles S.C."/>
            <person name="Templeton K."/>
            <person name="Luo Z."/>
            <person name="Davy M."/>
            <person name="Cheng C."/>
            <person name="McNeilage M."/>
            <person name="Scaglione D."/>
            <person name="Liu Y."/>
            <person name="Zhang Q."/>
            <person name="Datson P."/>
            <person name="De Silva N."/>
            <person name="Gardiner S.E."/>
            <person name="Bassett H."/>
            <person name="Chagne D."/>
            <person name="McCallum J."/>
            <person name="Dzierzon H."/>
            <person name="Deng C."/>
            <person name="Wang Y.Y."/>
            <person name="Barron L."/>
            <person name="Manako K."/>
            <person name="Bowen J."/>
            <person name="Foster T.M."/>
            <person name="Erridge Z.A."/>
            <person name="Tiffin H."/>
            <person name="Waite C.N."/>
            <person name="Davies K.M."/>
            <person name="Grierson E.P."/>
            <person name="Laing W.A."/>
            <person name="Kirk R."/>
            <person name="Chen X."/>
            <person name="Wood M."/>
            <person name="Montefiori M."/>
            <person name="Brummell D.A."/>
            <person name="Schwinn K.E."/>
            <person name="Catanach A."/>
            <person name="Fullerton C."/>
            <person name="Li D."/>
            <person name="Meiyalaghan S."/>
            <person name="Nieuwenhuizen N."/>
            <person name="Read N."/>
            <person name="Prakash R."/>
            <person name="Hunter D."/>
            <person name="Zhang H."/>
            <person name="McKenzie M."/>
            <person name="Knabel M."/>
            <person name="Harris A."/>
            <person name="Allan A.C."/>
            <person name="Gleave A."/>
            <person name="Chen A."/>
            <person name="Janssen B.J."/>
            <person name="Plunkett B."/>
            <person name="Ampomah-Dwamena C."/>
            <person name="Voogd C."/>
            <person name="Leif D."/>
            <person name="Lafferty D."/>
            <person name="Souleyre E.J.F."/>
            <person name="Varkonyi-Gasic E."/>
            <person name="Gambi F."/>
            <person name="Hanley J."/>
            <person name="Yao J.L."/>
            <person name="Cheung J."/>
            <person name="David K.M."/>
            <person name="Warren B."/>
            <person name="Marsh K."/>
            <person name="Snowden K.C."/>
            <person name="Lin-Wang K."/>
            <person name="Brian L."/>
            <person name="Martinez-Sanchez M."/>
            <person name="Wang M."/>
            <person name="Ileperuma N."/>
            <person name="Macnee N."/>
            <person name="Campin R."/>
            <person name="McAtee P."/>
            <person name="Drummond R.S.M."/>
            <person name="Espley R.V."/>
            <person name="Ireland H.S."/>
            <person name="Wu R."/>
            <person name="Atkinson R.G."/>
            <person name="Karunairetnam S."/>
            <person name="Bulley S."/>
            <person name="Chunkath S."/>
            <person name="Hanley Z."/>
            <person name="Storey R."/>
            <person name="Thrimawithana A.H."/>
            <person name="Thomson S."/>
            <person name="David C."/>
            <person name="Testolin R."/>
            <person name="Huang H."/>
            <person name="Hellens R.P."/>
            <person name="Schaffer R.J."/>
        </authorList>
    </citation>
    <scope>NUCLEOTIDE SEQUENCE [LARGE SCALE GENOMIC DNA]</scope>
    <source>
        <strain evidence="4">cv. Red5</strain>
    </source>
</reference>
<name>A0A2R6QWS8_ACTCC</name>
<dbReference type="Proteomes" id="UP000241394">
    <property type="component" value="Chromosome LG12"/>
</dbReference>
<dbReference type="GO" id="GO:0005975">
    <property type="term" value="P:carbohydrate metabolic process"/>
    <property type="evidence" value="ECO:0007669"/>
    <property type="project" value="InterPro"/>
</dbReference>
<evidence type="ECO:0000256" key="1">
    <source>
        <dbReference type="ARBA" id="ARBA00010838"/>
    </source>
</evidence>
<dbReference type="PANTHER" id="PTHR10353:SF175">
    <property type="entry name" value="BETA-GLUCOSIDASE 18-LIKE ISOFORM X1"/>
    <property type="match status" value="1"/>
</dbReference>
<dbReference type="STRING" id="1590841.A0A2R6QWS8"/>
<sequence>MANFFLVPRGIEKIVNYVKGKYHNKPVYILENGYSPPRQQDVQVQELLNDVKRVEFHKAYLASMARAIRDGADVRGYFVWALMDNYEWVEGYSLMFGLHYVDRQTLKRIPKLSSEGSFGCQITSRG</sequence>
<protein>
    <submittedName>
        <fullName evidence="3">Beta-glucosidase</fullName>
    </submittedName>
</protein>
<evidence type="ECO:0000313" key="3">
    <source>
        <dbReference type="EMBL" id="PSS16206.1"/>
    </source>
</evidence>
<comment type="similarity">
    <text evidence="1 2">Belongs to the glycosyl hydrolase 1 family.</text>
</comment>
<dbReference type="OrthoDB" id="65569at2759"/>
<gene>
    <name evidence="3" type="ORF">CEY00_Acc13703</name>
</gene>
<dbReference type="GO" id="GO:0008422">
    <property type="term" value="F:beta-glucosidase activity"/>
    <property type="evidence" value="ECO:0007669"/>
    <property type="project" value="TreeGrafter"/>
</dbReference>
<keyword evidence="4" id="KW-1185">Reference proteome</keyword>
<dbReference type="PANTHER" id="PTHR10353">
    <property type="entry name" value="GLYCOSYL HYDROLASE"/>
    <property type="match status" value="1"/>
</dbReference>
<organism evidence="3 4">
    <name type="scientific">Actinidia chinensis var. chinensis</name>
    <name type="common">Chinese soft-hair kiwi</name>
    <dbReference type="NCBI Taxonomy" id="1590841"/>
    <lineage>
        <taxon>Eukaryota</taxon>
        <taxon>Viridiplantae</taxon>
        <taxon>Streptophyta</taxon>
        <taxon>Embryophyta</taxon>
        <taxon>Tracheophyta</taxon>
        <taxon>Spermatophyta</taxon>
        <taxon>Magnoliopsida</taxon>
        <taxon>eudicotyledons</taxon>
        <taxon>Gunneridae</taxon>
        <taxon>Pentapetalae</taxon>
        <taxon>asterids</taxon>
        <taxon>Ericales</taxon>
        <taxon>Actinidiaceae</taxon>
        <taxon>Actinidia</taxon>
    </lineage>
</organism>
<dbReference type="PRINTS" id="PR00131">
    <property type="entry name" value="GLHYDRLASE1"/>
</dbReference>
<dbReference type="SUPFAM" id="SSF51445">
    <property type="entry name" value="(Trans)glycosidases"/>
    <property type="match status" value="1"/>
</dbReference>
<dbReference type="Pfam" id="PF00232">
    <property type="entry name" value="Glyco_hydro_1"/>
    <property type="match status" value="1"/>
</dbReference>
<reference evidence="3 4" key="1">
    <citation type="submission" date="2017-07" db="EMBL/GenBank/DDBJ databases">
        <title>An improved, manually edited Actinidia chinensis var. chinensis (kiwifruit) genome highlights the challenges associated with draft genomes and gene prediction in plants.</title>
        <authorList>
            <person name="Pilkington S."/>
            <person name="Crowhurst R."/>
            <person name="Hilario E."/>
            <person name="Nardozza S."/>
            <person name="Fraser L."/>
            <person name="Peng Y."/>
            <person name="Gunaseelan K."/>
            <person name="Simpson R."/>
            <person name="Tahir J."/>
            <person name="Deroles S."/>
            <person name="Templeton K."/>
            <person name="Luo Z."/>
            <person name="Davy M."/>
            <person name="Cheng C."/>
            <person name="Mcneilage M."/>
            <person name="Scaglione D."/>
            <person name="Liu Y."/>
            <person name="Zhang Q."/>
            <person name="Datson P."/>
            <person name="De Silva N."/>
            <person name="Gardiner S."/>
            <person name="Bassett H."/>
            <person name="Chagne D."/>
            <person name="Mccallum J."/>
            <person name="Dzierzon H."/>
            <person name="Deng C."/>
            <person name="Wang Y.-Y."/>
            <person name="Barron N."/>
            <person name="Manako K."/>
            <person name="Bowen J."/>
            <person name="Foster T."/>
            <person name="Erridge Z."/>
            <person name="Tiffin H."/>
            <person name="Waite C."/>
            <person name="Davies K."/>
            <person name="Grierson E."/>
            <person name="Laing W."/>
            <person name="Kirk R."/>
            <person name="Chen X."/>
            <person name="Wood M."/>
            <person name="Montefiori M."/>
            <person name="Brummell D."/>
            <person name="Schwinn K."/>
            <person name="Catanach A."/>
            <person name="Fullerton C."/>
            <person name="Li D."/>
            <person name="Meiyalaghan S."/>
            <person name="Nieuwenhuizen N."/>
            <person name="Read N."/>
            <person name="Prakash R."/>
            <person name="Hunter D."/>
            <person name="Zhang H."/>
            <person name="Mckenzie M."/>
            <person name="Knabel M."/>
            <person name="Harris A."/>
            <person name="Allan A."/>
            <person name="Chen A."/>
            <person name="Janssen B."/>
            <person name="Plunkett B."/>
            <person name="Dwamena C."/>
            <person name="Voogd C."/>
            <person name="Leif D."/>
            <person name="Lafferty D."/>
            <person name="Souleyre E."/>
            <person name="Varkonyi-Gasic E."/>
            <person name="Gambi F."/>
            <person name="Hanley J."/>
            <person name="Yao J.-L."/>
            <person name="Cheung J."/>
            <person name="David K."/>
            <person name="Warren B."/>
            <person name="Marsh K."/>
            <person name="Snowden K."/>
            <person name="Lin-Wang K."/>
            <person name="Brian L."/>
            <person name="Martinez-Sanchez M."/>
            <person name="Wang M."/>
            <person name="Ileperuma N."/>
            <person name="Macnee N."/>
            <person name="Campin R."/>
            <person name="Mcatee P."/>
            <person name="Drummond R."/>
            <person name="Espley R."/>
            <person name="Ireland H."/>
            <person name="Wu R."/>
            <person name="Atkinson R."/>
            <person name="Karunairetnam S."/>
            <person name="Bulley S."/>
            <person name="Chunkath S."/>
            <person name="Hanley Z."/>
            <person name="Storey R."/>
            <person name="Thrimawithana A."/>
            <person name="Thomson S."/>
            <person name="David C."/>
            <person name="Testolin R."/>
        </authorList>
    </citation>
    <scope>NUCLEOTIDE SEQUENCE [LARGE SCALE GENOMIC DNA]</scope>
    <source>
        <strain evidence="4">cv. Red5</strain>
        <tissue evidence="3">Young leaf</tissue>
    </source>
</reference>
<dbReference type="InterPro" id="IPR017853">
    <property type="entry name" value="GH"/>
</dbReference>
<dbReference type="AlphaFoldDB" id="A0A2R6QWS8"/>
<evidence type="ECO:0000313" key="4">
    <source>
        <dbReference type="Proteomes" id="UP000241394"/>
    </source>
</evidence>
<accession>A0A2R6QWS8</accession>
<dbReference type="InterPro" id="IPR001360">
    <property type="entry name" value="Glyco_hydro_1"/>
</dbReference>
<comment type="caution">
    <text evidence="3">The sequence shown here is derived from an EMBL/GenBank/DDBJ whole genome shotgun (WGS) entry which is preliminary data.</text>
</comment>